<reference evidence="2" key="2">
    <citation type="submission" date="2018-03" db="EMBL/GenBank/DDBJ databases">
        <title>The Triticum urartu genome reveals the dynamic nature of wheat genome evolution.</title>
        <authorList>
            <person name="Ling H."/>
            <person name="Ma B."/>
            <person name="Shi X."/>
            <person name="Liu H."/>
            <person name="Dong L."/>
            <person name="Sun H."/>
            <person name="Cao Y."/>
            <person name="Gao Q."/>
            <person name="Zheng S."/>
            <person name="Li Y."/>
            <person name="Yu Y."/>
            <person name="Du H."/>
            <person name="Qi M."/>
            <person name="Li Y."/>
            <person name="Yu H."/>
            <person name="Cui Y."/>
            <person name="Wang N."/>
            <person name="Chen C."/>
            <person name="Wu H."/>
            <person name="Zhao Y."/>
            <person name="Zhang J."/>
            <person name="Li Y."/>
            <person name="Zhou W."/>
            <person name="Zhang B."/>
            <person name="Hu W."/>
            <person name="Eijk M."/>
            <person name="Tang J."/>
            <person name="Witsenboer H."/>
            <person name="Zhao S."/>
            <person name="Li Z."/>
            <person name="Zhang A."/>
            <person name="Wang D."/>
            <person name="Liang C."/>
        </authorList>
    </citation>
    <scope>NUCLEOTIDE SEQUENCE [LARGE SCALE GENOMIC DNA]</scope>
    <source>
        <strain evidence="2">cv. G1812</strain>
    </source>
</reference>
<keyword evidence="3" id="KW-1185">Reference proteome</keyword>
<name>A0A8R7U4X4_TRIUA</name>
<dbReference type="Proteomes" id="UP000015106">
    <property type="component" value="Chromosome 4"/>
</dbReference>
<proteinExistence type="predicted"/>
<evidence type="ECO:0000313" key="3">
    <source>
        <dbReference type="Proteomes" id="UP000015106"/>
    </source>
</evidence>
<reference evidence="3" key="1">
    <citation type="journal article" date="2013" name="Nature">
        <title>Draft genome of the wheat A-genome progenitor Triticum urartu.</title>
        <authorList>
            <person name="Ling H.Q."/>
            <person name="Zhao S."/>
            <person name="Liu D."/>
            <person name="Wang J."/>
            <person name="Sun H."/>
            <person name="Zhang C."/>
            <person name="Fan H."/>
            <person name="Li D."/>
            <person name="Dong L."/>
            <person name="Tao Y."/>
            <person name="Gao C."/>
            <person name="Wu H."/>
            <person name="Li Y."/>
            <person name="Cui Y."/>
            <person name="Guo X."/>
            <person name="Zheng S."/>
            <person name="Wang B."/>
            <person name="Yu K."/>
            <person name="Liang Q."/>
            <person name="Yang W."/>
            <person name="Lou X."/>
            <person name="Chen J."/>
            <person name="Feng M."/>
            <person name="Jian J."/>
            <person name="Zhang X."/>
            <person name="Luo G."/>
            <person name="Jiang Y."/>
            <person name="Liu J."/>
            <person name="Wang Z."/>
            <person name="Sha Y."/>
            <person name="Zhang B."/>
            <person name="Wu H."/>
            <person name="Tang D."/>
            <person name="Shen Q."/>
            <person name="Xue P."/>
            <person name="Zou S."/>
            <person name="Wang X."/>
            <person name="Liu X."/>
            <person name="Wang F."/>
            <person name="Yang Y."/>
            <person name="An X."/>
            <person name="Dong Z."/>
            <person name="Zhang K."/>
            <person name="Zhang X."/>
            <person name="Luo M.C."/>
            <person name="Dvorak J."/>
            <person name="Tong Y."/>
            <person name="Wang J."/>
            <person name="Yang H."/>
            <person name="Li Z."/>
            <person name="Wang D."/>
            <person name="Zhang A."/>
            <person name="Wang J."/>
        </authorList>
    </citation>
    <scope>NUCLEOTIDE SEQUENCE</scope>
    <source>
        <strain evidence="3">cv. G1812</strain>
    </source>
</reference>
<dbReference type="Gramene" id="TuG1812G0400001044.01.T01">
    <property type="protein sequence ID" value="TuG1812G0400001044.01.T01"/>
    <property type="gene ID" value="TuG1812G0400001044.01"/>
</dbReference>
<evidence type="ECO:0000256" key="1">
    <source>
        <dbReference type="SAM" id="MobiDB-lite"/>
    </source>
</evidence>
<evidence type="ECO:0000313" key="2">
    <source>
        <dbReference type="EnsemblPlants" id="TuG1812G0400001044.01.T02"/>
    </source>
</evidence>
<reference evidence="2" key="3">
    <citation type="submission" date="2022-06" db="UniProtKB">
        <authorList>
            <consortium name="EnsemblPlants"/>
        </authorList>
    </citation>
    <scope>IDENTIFICATION</scope>
</reference>
<protein>
    <submittedName>
        <fullName evidence="2">Uncharacterized protein</fullName>
    </submittedName>
</protein>
<feature type="region of interest" description="Disordered" evidence="1">
    <location>
        <begin position="40"/>
        <end position="124"/>
    </location>
</feature>
<sequence length="124" mass="13390">MQIMMYYQKVVICPQMLQATRGDDTGGRAARRVEEVVATRGDGGVETTAGRGEVGQQGGLRKDVHRGGGHRGHQGLRRRRDGDGARRGRAARRVEDVRQVEDVADTNVDHGGSWRGGGVDRGGV</sequence>
<dbReference type="Gramene" id="TuG1812G0400001044.01.T02">
    <property type="protein sequence ID" value="TuG1812G0400001044.01.T02"/>
    <property type="gene ID" value="TuG1812G0400001044.01"/>
</dbReference>
<dbReference type="EnsemblPlants" id="TuG1812G0400001044.01.T01">
    <property type="protein sequence ID" value="TuG1812G0400001044.01.T01"/>
    <property type="gene ID" value="TuG1812G0400001044.01"/>
</dbReference>
<organism evidence="2 3">
    <name type="scientific">Triticum urartu</name>
    <name type="common">Red wild einkorn</name>
    <name type="synonym">Crithodium urartu</name>
    <dbReference type="NCBI Taxonomy" id="4572"/>
    <lineage>
        <taxon>Eukaryota</taxon>
        <taxon>Viridiplantae</taxon>
        <taxon>Streptophyta</taxon>
        <taxon>Embryophyta</taxon>
        <taxon>Tracheophyta</taxon>
        <taxon>Spermatophyta</taxon>
        <taxon>Magnoliopsida</taxon>
        <taxon>Liliopsida</taxon>
        <taxon>Poales</taxon>
        <taxon>Poaceae</taxon>
        <taxon>BOP clade</taxon>
        <taxon>Pooideae</taxon>
        <taxon>Triticodae</taxon>
        <taxon>Triticeae</taxon>
        <taxon>Triticinae</taxon>
        <taxon>Triticum</taxon>
    </lineage>
</organism>
<accession>A0A8R7U4X4</accession>
<dbReference type="AlphaFoldDB" id="A0A8R7U4X4"/>
<feature type="compositionally biased region" description="Basic residues" evidence="1">
    <location>
        <begin position="67"/>
        <end position="79"/>
    </location>
</feature>
<dbReference type="EnsemblPlants" id="TuG1812G0400001044.01.T02">
    <property type="protein sequence ID" value="TuG1812G0400001044.01.T02"/>
    <property type="gene ID" value="TuG1812G0400001044.01"/>
</dbReference>
<feature type="compositionally biased region" description="Gly residues" evidence="1">
    <location>
        <begin position="113"/>
        <end position="124"/>
    </location>
</feature>
<feature type="compositionally biased region" description="Basic and acidic residues" evidence="1">
    <location>
        <begin position="80"/>
        <end position="101"/>
    </location>
</feature>